<dbReference type="SMART" id="SM00408">
    <property type="entry name" value="IGc2"/>
    <property type="match status" value="3"/>
</dbReference>
<dbReference type="InterPro" id="IPR003598">
    <property type="entry name" value="Ig_sub2"/>
</dbReference>
<dbReference type="CDD" id="cd00096">
    <property type="entry name" value="Ig"/>
    <property type="match status" value="1"/>
</dbReference>
<evidence type="ECO:0000259" key="7">
    <source>
        <dbReference type="PROSITE" id="PS50835"/>
    </source>
</evidence>
<keyword evidence="9" id="KW-1185">Reference proteome</keyword>
<dbReference type="SUPFAM" id="SSF48726">
    <property type="entry name" value="Immunoglobulin"/>
    <property type="match status" value="3"/>
</dbReference>
<evidence type="ECO:0000256" key="1">
    <source>
        <dbReference type="ARBA" id="ARBA00022729"/>
    </source>
</evidence>
<feature type="compositionally biased region" description="Acidic residues" evidence="5">
    <location>
        <begin position="110"/>
        <end position="121"/>
    </location>
</feature>
<evidence type="ECO:0000256" key="4">
    <source>
        <dbReference type="ARBA" id="ARBA00023319"/>
    </source>
</evidence>
<feature type="transmembrane region" description="Helical" evidence="6">
    <location>
        <begin position="59"/>
        <end position="77"/>
    </location>
</feature>
<dbReference type="SUPFAM" id="SSF49265">
    <property type="entry name" value="Fibronectin type III"/>
    <property type="match status" value="1"/>
</dbReference>
<keyword evidence="2" id="KW-0677">Repeat</keyword>
<dbReference type="PANTHER" id="PTHR12231:SF253">
    <property type="entry name" value="DPR-INTERACTING PROTEIN ETA, ISOFORM B-RELATED"/>
    <property type="match status" value="1"/>
</dbReference>
<accession>A0AAV0WKN6</accession>
<dbReference type="Proteomes" id="UP001160148">
    <property type="component" value="Unassembled WGS sequence"/>
</dbReference>
<dbReference type="AlphaFoldDB" id="A0AAV0WKN6"/>
<sequence length="686" mass="73999">MYGYSMNNDDSPSRLFAPVISVEKSTFSRHREEMTIKETTTAAVVATAATPRRRRASGFARMAAFLLVASVVLADVIRVCECRTLGDDNYRLQRDRRDDKSSDYMGDGTVSEEDEDSEESPDGAGVPHTMPSLLTSGLVVETIEGTTVNLPCKVANGSEDYAVIWINGTKSIMTDYYPMTTDPRVKHGTQSETSAGYQEHTLIIEQVTRMDSGSYTCRITTTPPLEITHTLRVTHPAKVLTVTSVGSSGSSTGGLKKLSVKQGELVQLVCSVAGYPEPTVQWTRRAKYHQQPHQSTSVSPDHDQKVPDSASSTSSTVVVSNTNEVRIDSVVAYRDAGYYECSAHNSITTGSTSSGSGGPNAANAHLGIELEVEFLPDIVVPRLVVNTGETYTAQMACSVQAYPKVKVTWEKEMLTPNGPASSTPVVAEGPNSRYDTSRQSAAQNALQGSGNATAMPAGPTFVLRVKQVQGPQDFGRYRCRAENRVGVSYSDYITLTGSPARPQQSYVKVEGKAPELAWTVDSWSPLIEYQLQYRQQQDSPTSWVDVKPQPQVVESSTGGNAGDERRYSMSYVFGDNVQPQQQVGAPATLPVTLQHGITYVARLKARNVHGWSDWSSDVVFSGGMDDDQGANEITQYDGHQHNDDVSKASVAGTSGASGLQQYCSTALVTSIVLAVTALVATATSAC</sequence>
<reference evidence="8 9" key="1">
    <citation type="submission" date="2023-01" db="EMBL/GenBank/DDBJ databases">
        <authorList>
            <person name="Whitehead M."/>
        </authorList>
    </citation>
    <scope>NUCLEOTIDE SEQUENCE [LARGE SCALE GENOMIC DNA]</scope>
</reference>
<feature type="region of interest" description="Disordered" evidence="5">
    <location>
        <begin position="414"/>
        <end position="443"/>
    </location>
</feature>
<dbReference type="SMART" id="SM00409">
    <property type="entry name" value="IG"/>
    <property type="match status" value="3"/>
</dbReference>
<evidence type="ECO:0000256" key="2">
    <source>
        <dbReference type="ARBA" id="ARBA00022737"/>
    </source>
</evidence>
<proteinExistence type="predicted"/>
<dbReference type="InterPro" id="IPR013106">
    <property type="entry name" value="Ig_V-set"/>
</dbReference>
<protein>
    <recommendedName>
        <fullName evidence="7">Ig-like domain-containing protein</fullName>
    </recommendedName>
</protein>
<dbReference type="Pfam" id="PF07686">
    <property type="entry name" value="V-set"/>
    <property type="match status" value="1"/>
</dbReference>
<evidence type="ECO:0000313" key="9">
    <source>
        <dbReference type="Proteomes" id="UP001160148"/>
    </source>
</evidence>
<evidence type="ECO:0000256" key="3">
    <source>
        <dbReference type="ARBA" id="ARBA00023157"/>
    </source>
</evidence>
<keyword evidence="3" id="KW-1015">Disulfide bond</keyword>
<dbReference type="Gene3D" id="2.60.40.10">
    <property type="entry name" value="Immunoglobulins"/>
    <property type="match status" value="4"/>
</dbReference>
<dbReference type="PROSITE" id="PS50835">
    <property type="entry name" value="IG_LIKE"/>
    <property type="match status" value="3"/>
</dbReference>
<keyword evidence="4" id="KW-0393">Immunoglobulin domain</keyword>
<dbReference type="InterPro" id="IPR003599">
    <property type="entry name" value="Ig_sub"/>
</dbReference>
<keyword evidence="6" id="KW-0472">Membrane</keyword>
<dbReference type="InterPro" id="IPR051170">
    <property type="entry name" value="Neural/epithelial_adhesion"/>
</dbReference>
<name>A0AAV0WKN6_9HEMI</name>
<feature type="domain" description="Ig-like" evidence="7">
    <location>
        <begin position="236"/>
        <end position="353"/>
    </location>
</feature>
<keyword evidence="6" id="KW-0812">Transmembrane</keyword>
<dbReference type="InterPro" id="IPR007110">
    <property type="entry name" value="Ig-like_dom"/>
</dbReference>
<feature type="domain" description="Ig-like" evidence="7">
    <location>
        <begin position="376"/>
        <end position="496"/>
    </location>
</feature>
<dbReference type="InterPro" id="IPR036179">
    <property type="entry name" value="Ig-like_dom_sf"/>
</dbReference>
<feature type="region of interest" description="Disordered" evidence="5">
    <location>
        <begin position="96"/>
        <end position="131"/>
    </location>
</feature>
<dbReference type="InterPro" id="IPR013783">
    <property type="entry name" value="Ig-like_fold"/>
</dbReference>
<evidence type="ECO:0000256" key="6">
    <source>
        <dbReference type="SAM" id="Phobius"/>
    </source>
</evidence>
<comment type="caution">
    <text evidence="8">The sequence shown here is derived from an EMBL/GenBank/DDBJ whole genome shotgun (WGS) entry which is preliminary data.</text>
</comment>
<dbReference type="GO" id="GO:0043005">
    <property type="term" value="C:neuron projection"/>
    <property type="evidence" value="ECO:0007669"/>
    <property type="project" value="TreeGrafter"/>
</dbReference>
<dbReference type="PANTHER" id="PTHR12231">
    <property type="entry name" value="CTX-RELATED TYPE I TRANSMEMBRANE PROTEIN"/>
    <property type="match status" value="1"/>
</dbReference>
<keyword evidence="6" id="KW-1133">Transmembrane helix</keyword>
<gene>
    <name evidence="8" type="ORF">MEUPH1_LOCUS12354</name>
</gene>
<dbReference type="InterPro" id="IPR036116">
    <property type="entry name" value="FN3_sf"/>
</dbReference>
<feature type="compositionally biased region" description="Polar residues" evidence="5">
    <location>
        <begin position="433"/>
        <end position="443"/>
    </location>
</feature>
<evidence type="ECO:0000256" key="5">
    <source>
        <dbReference type="SAM" id="MobiDB-lite"/>
    </source>
</evidence>
<feature type="domain" description="Ig-like" evidence="7">
    <location>
        <begin position="131"/>
        <end position="228"/>
    </location>
</feature>
<dbReference type="Pfam" id="PF13927">
    <property type="entry name" value="Ig_3"/>
    <property type="match status" value="1"/>
</dbReference>
<organism evidence="8 9">
    <name type="scientific">Macrosiphum euphorbiae</name>
    <name type="common">potato aphid</name>
    <dbReference type="NCBI Taxonomy" id="13131"/>
    <lineage>
        <taxon>Eukaryota</taxon>
        <taxon>Metazoa</taxon>
        <taxon>Ecdysozoa</taxon>
        <taxon>Arthropoda</taxon>
        <taxon>Hexapoda</taxon>
        <taxon>Insecta</taxon>
        <taxon>Pterygota</taxon>
        <taxon>Neoptera</taxon>
        <taxon>Paraneoptera</taxon>
        <taxon>Hemiptera</taxon>
        <taxon>Sternorrhyncha</taxon>
        <taxon>Aphidomorpha</taxon>
        <taxon>Aphidoidea</taxon>
        <taxon>Aphididae</taxon>
        <taxon>Macrosiphini</taxon>
        <taxon>Macrosiphum</taxon>
    </lineage>
</organism>
<dbReference type="EMBL" id="CARXXK010000002">
    <property type="protein sequence ID" value="CAI6356640.1"/>
    <property type="molecule type" value="Genomic_DNA"/>
</dbReference>
<evidence type="ECO:0000313" key="8">
    <source>
        <dbReference type="EMBL" id="CAI6356640.1"/>
    </source>
</evidence>
<keyword evidence="1" id="KW-0732">Signal</keyword>
<feature type="region of interest" description="Disordered" evidence="5">
    <location>
        <begin position="285"/>
        <end position="317"/>
    </location>
</feature>